<dbReference type="Pfam" id="PF01636">
    <property type="entry name" value="APH"/>
    <property type="match status" value="1"/>
</dbReference>
<reference evidence="6" key="1">
    <citation type="journal article" date="2021" name="PeerJ">
        <title>Extensive microbial diversity within the chicken gut microbiome revealed by metagenomics and culture.</title>
        <authorList>
            <person name="Gilroy R."/>
            <person name="Ravi A."/>
            <person name="Getino M."/>
            <person name="Pursley I."/>
            <person name="Horton D.L."/>
            <person name="Alikhan N.F."/>
            <person name="Baker D."/>
            <person name="Gharbi K."/>
            <person name="Hall N."/>
            <person name="Watson M."/>
            <person name="Adriaenssens E.M."/>
            <person name="Foster-Nyarko E."/>
            <person name="Jarju S."/>
            <person name="Secka A."/>
            <person name="Antonio M."/>
            <person name="Oren A."/>
            <person name="Chaudhuri R.R."/>
            <person name="La Ragione R."/>
            <person name="Hildebrand F."/>
            <person name="Pallen M.J."/>
        </authorList>
    </citation>
    <scope>NUCLEOTIDE SEQUENCE</scope>
    <source>
        <strain evidence="6">USAMLcec12-2067</strain>
    </source>
</reference>
<name>A0A9D2VLZ8_9ACTN</name>
<evidence type="ECO:0000259" key="4">
    <source>
        <dbReference type="Pfam" id="PF12802"/>
    </source>
</evidence>
<dbReference type="InterPro" id="IPR050065">
    <property type="entry name" value="GlmU-like"/>
</dbReference>
<comment type="caution">
    <text evidence="6">The sequence shown here is derived from an EMBL/GenBank/DDBJ whole genome shotgun (WGS) entry which is preliminary data.</text>
</comment>
<dbReference type="InterPro" id="IPR036390">
    <property type="entry name" value="WH_DNA-bd_sf"/>
</dbReference>
<evidence type="ECO:0000259" key="5">
    <source>
        <dbReference type="Pfam" id="PF12804"/>
    </source>
</evidence>
<dbReference type="SUPFAM" id="SSF46785">
    <property type="entry name" value="Winged helix' DNA-binding domain"/>
    <property type="match status" value="1"/>
</dbReference>
<keyword evidence="2" id="KW-0548">Nucleotidyltransferase</keyword>
<feature type="domain" description="HTH marR-type" evidence="4">
    <location>
        <begin position="8"/>
        <end position="55"/>
    </location>
</feature>
<dbReference type="InterPro" id="IPR036388">
    <property type="entry name" value="WH-like_DNA-bd_sf"/>
</dbReference>
<dbReference type="InterPro" id="IPR011009">
    <property type="entry name" value="Kinase-like_dom_sf"/>
</dbReference>
<sequence>MREEHAGGLTAAQFKVLAACGADGEGFTQRELAVRTGLSLGSVNRTCKELEAMGLTVGGVITPAGYDALLPYKVDNAVILAAGLSSRFAPISYEKPKGLMVVRGEVLIERQIRQLREAGIGDIVVVVGYKKEYFFYLEEKFGVSLVVNDEYASRNNHSSLMRVRERLGNTYICSSDDYFTENVFEPYVYEAYYASVFHEGPTDEWCLATGPGGRIVRVSVGGCDAPIMLGHVYFDRSFSDRFARILEDEYDLPQTAGKLWEELFVDHIKELHMVAREYDQGIIWEFDSLDDARAFDPEFIVNVDSEALDNIVSVLGCERADIADFVPIKQGITNLSCRFRAGDRRYVYRHPGVGTEQLINREYEERASSIARDLGLDDTFVYEDPARGWKISRYIERCRTLDVHDLGDVRCAMEALRRLHDSGRSIDHGFDFYEEGVRYCGLLGSERCESVPGFADMRRRVDALRDAFLQDEAPRCLCHNDFFHLNMLFDADGTFSLIDWEYAGMADYSQDFGTFVVCSEMDEALADAALELYFGRKPTFEERRHNFASVAFAGWCWYVWSLFKEAQGEFVGEPFYVYYRYAKEYVGKASELYGLA</sequence>
<evidence type="ECO:0000313" key="7">
    <source>
        <dbReference type="Proteomes" id="UP000789325"/>
    </source>
</evidence>
<dbReference type="Pfam" id="PF12804">
    <property type="entry name" value="NTP_transf_3"/>
    <property type="match status" value="1"/>
</dbReference>
<gene>
    <name evidence="6" type="ORF">K8V16_10235</name>
</gene>
<dbReference type="GO" id="GO:0003700">
    <property type="term" value="F:DNA-binding transcription factor activity"/>
    <property type="evidence" value="ECO:0007669"/>
    <property type="project" value="InterPro"/>
</dbReference>
<dbReference type="Gene3D" id="3.90.550.10">
    <property type="entry name" value="Spore Coat Polysaccharide Biosynthesis Protein SpsA, Chain A"/>
    <property type="match status" value="1"/>
</dbReference>
<evidence type="ECO:0000313" key="6">
    <source>
        <dbReference type="EMBL" id="HJH44153.1"/>
    </source>
</evidence>
<protein>
    <submittedName>
        <fullName evidence="6">Phosphotransferase</fullName>
    </submittedName>
</protein>
<dbReference type="Gene3D" id="3.30.200.20">
    <property type="entry name" value="Phosphorylase Kinase, domain 1"/>
    <property type="match status" value="1"/>
</dbReference>
<dbReference type="PANTHER" id="PTHR43584:SF5">
    <property type="entry name" value="PROTEIN LICC"/>
    <property type="match status" value="1"/>
</dbReference>
<dbReference type="InterPro" id="IPR029044">
    <property type="entry name" value="Nucleotide-diphossugar_trans"/>
</dbReference>
<dbReference type="AlphaFoldDB" id="A0A9D2VLZ8"/>
<dbReference type="CDD" id="cd05151">
    <property type="entry name" value="ChoK-like"/>
    <property type="match status" value="1"/>
</dbReference>
<accession>A0A9D2VLZ8</accession>
<dbReference type="InterPro" id="IPR025877">
    <property type="entry name" value="MobA-like_NTP_Trfase"/>
</dbReference>
<evidence type="ECO:0000259" key="3">
    <source>
        <dbReference type="Pfam" id="PF01636"/>
    </source>
</evidence>
<dbReference type="SUPFAM" id="SSF56112">
    <property type="entry name" value="Protein kinase-like (PK-like)"/>
    <property type="match status" value="1"/>
</dbReference>
<dbReference type="Gene3D" id="3.90.1200.10">
    <property type="match status" value="1"/>
</dbReference>
<dbReference type="InterPro" id="IPR002575">
    <property type="entry name" value="Aminoglycoside_PTrfase"/>
</dbReference>
<organism evidence="6 7">
    <name type="scientific">Rubneribacter badeniensis</name>
    <dbReference type="NCBI Taxonomy" id="2070688"/>
    <lineage>
        <taxon>Bacteria</taxon>
        <taxon>Bacillati</taxon>
        <taxon>Actinomycetota</taxon>
        <taxon>Coriobacteriia</taxon>
        <taxon>Eggerthellales</taxon>
        <taxon>Eggerthellaceae</taxon>
        <taxon>Rubneribacter</taxon>
    </lineage>
</organism>
<dbReference type="Pfam" id="PF12802">
    <property type="entry name" value="MarR_2"/>
    <property type="match status" value="1"/>
</dbReference>
<dbReference type="SUPFAM" id="SSF53448">
    <property type="entry name" value="Nucleotide-diphospho-sugar transferases"/>
    <property type="match status" value="1"/>
</dbReference>
<proteinExistence type="predicted"/>
<dbReference type="GO" id="GO:0016779">
    <property type="term" value="F:nucleotidyltransferase activity"/>
    <property type="evidence" value="ECO:0007669"/>
    <property type="project" value="UniProtKB-KW"/>
</dbReference>
<dbReference type="InterPro" id="IPR000835">
    <property type="entry name" value="HTH_MarR-typ"/>
</dbReference>
<dbReference type="PANTHER" id="PTHR43584">
    <property type="entry name" value="NUCLEOTIDYL TRANSFERASE"/>
    <property type="match status" value="1"/>
</dbReference>
<dbReference type="Proteomes" id="UP000789325">
    <property type="component" value="Unassembled WGS sequence"/>
</dbReference>
<feature type="domain" description="Aminoglycoside phosphotransferase" evidence="3">
    <location>
        <begin position="326"/>
        <end position="538"/>
    </location>
</feature>
<dbReference type="EMBL" id="DYZL01000205">
    <property type="protein sequence ID" value="HJH44153.1"/>
    <property type="molecule type" value="Genomic_DNA"/>
</dbReference>
<dbReference type="Gene3D" id="1.10.10.10">
    <property type="entry name" value="Winged helix-like DNA-binding domain superfamily/Winged helix DNA-binding domain"/>
    <property type="match status" value="1"/>
</dbReference>
<feature type="domain" description="MobA-like NTP transferase" evidence="5">
    <location>
        <begin position="77"/>
        <end position="166"/>
    </location>
</feature>
<evidence type="ECO:0000256" key="2">
    <source>
        <dbReference type="ARBA" id="ARBA00022695"/>
    </source>
</evidence>
<reference evidence="6" key="2">
    <citation type="submission" date="2021-09" db="EMBL/GenBank/DDBJ databases">
        <authorList>
            <person name="Gilroy R."/>
        </authorList>
    </citation>
    <scope>NUCLEOTIDE SEQUENCE</scope>
    <source>
        <strain evidence="6">USAMLcec12-2067</strain>
    </source>
</reference>
<keyword evidence="1" id="KW-0808">Transferase</keyword>
<dbReference type="CDD" id="cd02523">
    <property type="entry name" value="PC_cytidylyltransferase"/>
    <property type="match status" value="1"/>
</dbReference>
<evidence type="ECO:0000256" key="1">
    <source>
        <dbReference type="ARBA" id="ARBA00022679"/>
    </source>
</evidence>